<dbReference type="Gene3D" id="3.40.50.1820">
    <property type="entry name" value="alpha/beta hydrolase"/>
    <property type="match status" value="1"/>
</dbReference>
<evidence type="ECO:0000259" key="8">
    <source>
        <dbReference type="Pfam" id="PF12740"/>
    </source>
</evidence>
<reference evidence="9 10" key="1">
    <citation type="submission" date="2018-08" db="EMBL/GenBank/DDBJ databases">
        <title>Sequencing the genomes of 1000 actinobacteria strains.</title>
        <authorList>
            <person name="Klenk H.-P."/>
        </authorList>
    </citation>
    <scope>NUCLEOTIDE SEQUENCE [LARGE SCALE GENOMIC DNA]</scope>
    <source>
        <strain evidence="9 10">DSM 43927</strain>
    </source>
</reference>
<feature type="domain" description="PET hydrolase/cutinase-like" evidence="8">
    <location>
        <begin position="62"/>
        <end position="254"/>
    </location>
</feature>
<sequence>MPRFARIAVLVAAPLLAVPVVANALTSPASATAARTAAGAAVPADWSAPGPYAVTVDKATNHTIYRPSTLAANGVPNPVVIWGNGTGATPAAYDGMLRHWASQGFVVAAANTTQSNDGTDMREGLDVLAKRNGNASSPYYRKVDLSKVVSAGHSQGGAGALNAAQYDSRVDAVLPIQPGPLATPGWVRQPTFYMSGQNDDIVQPSWVLGDYNGSGNRPAIYGEVRGANHFAPAGDGGVFRGPTTAWLHFMLRDDPAARAAFAGPDCGYCGDTQLFSKWLRNTKFTAAYN</sequence>
<dbReference type="InterPro" id="IPR029058">
    <property type="entry name" value="AB_hydrolase_fold"/>
</dbReference>
<evidence type="ECO:0000256" key="6">
    <source>
        <dbReference type="ARBA" id="ARBA00033780"/>
    </source>
</evidence>
<dbReference type="EMBL" id="QTTT01000001">
    <property type="protein sequence ID" value="REE97312.1"/>
    <property type="molecule type" value="Genomic_DNA"/>
</dbReference>
<keyword evidence="7" id="KW-0732">Signal</keyword>
<feature type="signal peptide" evidence="7">
    <location>
        <begin position="1"/>
        <end position="24"/>
    </location>
</feature>
<dbReference type="PANTHER" id="PTHR33428:SF14">
    <property type="entry name" value="CARBOXYLESTERASE TYPE B DOMAIN-CONTAINING PROTEIN"/>
    <property type="match status" value="1"/>
</dbReference>
<evidence type="ECO:0000313" key="9">
    <source>
        <dbReference type="EMBL" id="REE97312.1"/>
    </source>
</evidence>
<evidence type="ECO:0000256" key="4">
    <source>
        <dbReference type="ARBA" id="ARBA00033707"/>
    </source>
</evidence>
<organism evidence="9 10">
    <name type="scientific">Thermomonospora umbrina</name>
    <dbReference type="NCBI Taxonomy" id="111806"/>
    <lineage>
        <taxon>Bacteria</taxon>
        <taxon>Bacillati</taxon>
        <taxon>Actinomycetota</taxon>
        <taxon>Actinomycetes</taxon>
        <taxon>Streptosporangiales</taxon>
        <taxon>Thermomonosporaceae</taxon>
        <taxon>Thermomonospora</taxon>
    </lineage>
</organism>
<comment type="catalytic activity">
    <reaction evidence="4">
        <text>(ethylene terephthalate)(n) + H2O = (ethylene terephthalate)(n-1) + 4-[(2-hydroxyethoxy)carbonyl]benzoate + H(+)</text>
        <dbReference type="Rhea" id="RHEA:49528"/>
        <dbReference type="Rhea" id="RHEA-COMP:12420"/>
        <dbReference type="Rhea" id="RHEA-COMP:12421"/>
        <dbReference type="ChEBI" id="CHEBI:15377"/>
        <dbReference type="ChEBI" id="CHEBI:15378"/>
        <dbReference type="ChEBI" id="CHEBI:131701"/>
        <dbReference type="ChEBI" id="CHEBI:131704"/>
        <dbReference type="EC" id="3.1.1.101"/>
    </reaction>
    <physiologicalReaction direction="left-to-right" evidence="4">
        <dbReference type="Rhea" id="RHEA:49529"/>
    </physiologicalReaction>
</comment>
<protein>
    <recommendedName>
        <fullName evidence="5">poly(ethylene terephthalate) hydrolase</fullName>
        <ecNumber evidence="5">3.1.1.101</ecNumber>
    </recommendedName>
    <alternativeName>
        <fullName evidence="6">Poly(ethylene terephthalate) hydrolase</fullName>
    </alternativeName>
</protein>
<dbReference type="Pfam" id="PF12740">
    <property type="entry name" value="PETase"/>
    <property type="match status" value="1"/>
</dbReference>
<feature type="chain" id="PRO_5017583465" description="poly(ethylene terephthalate) hydrolase" evidence="7">
    <location>
        <begin position="25"/>
        <end position="289"/>
    </location>
</feature>
<dbReference type="Proteomes" id="UP000256661">
    <property type="component" value="Unassembled WGS sequence"/>
</dbReference>
<accession>A0A3D9SN04</accession>
<evidence type="ECO:0000256" key="3">
    <source>
        <dbReference type="ARBA" id="ARBA00033629"/>
    </source>
</evidence>
<comment type="subcellular location">
    <subcellularLocation>
        <location evidence="1">Periplasm</location>
    </subcellularLocation>
</comment>
<dbReference type="EC" id="3.1.1.101" evidence="5"/>
<name>A0A3D9SN04_9ACTN</name>
<comment type="catalytic activity">
    <reaction evidence="3">
        <text>a butanoate ester + H2O = an aliphatic alcohol + butanoate + H(+)</text>
        <dbReference type="Rhea" id="RHEA:47348"/>
        <dbReference type="ChEBI" id="CHEBI:2571"/>
        <dbReference type="ChEBI" id="CHEBI:15377"/>
        <dbReference type="ChEBI" id="CHEBI:15378"/>
        <dbReference type="ChEBI" id="CHEBI:17968"/>
        <dbReference type="ChEBI" id="CHEBI:50477"/>
    </reaction>
    <physiologicalReaction direction="left-to-right" evidence="3">
        <dbReference type="Rhea" id="RHEA:47349"/>
    </physiologicalReaction>
</comment>
<gene>
    <name evidence="9" type="ORF">DFJ69_2779</name>
</gene>
<dbReference type="PANTHER" id="PTHR33428">
    <property type="entry name" value="CHLOROPHYLLASE-2, CHLOROPLASTIC"/>
    <property type="match status" value="1"/>
</dbReference>
<dbReference type="InterPro" id="IPR041127">
    <property type="entry name" value="PET_hydrolase/cutinase-like"/>
</dbReference>
<dbReference type="OrthoDB" id="9812672at2"/>
<comment type="caution">
    <text evidence="9">The sequence shown here is derived from an EMBL/GenBank/DDBJ whole genome shotgun (WGS) entry which is preliminary data.</text>
</comment>
<evidence type="ECO:0000256" key="1">
    <source>
        <dbReference type="ARBA" id="ARBA00004418"/>
    </source>
</evidence>
<dbReference type="SUPFAM" id="SSF53474">
    <property type="entry name" value="alpha/beta-Hydrolases"/>
    <property type="match status" value="1"/>
</dbReference>
<keyword evidence="10" id="KW-1185">Reference proteome</keyword>
<dbReference type="AlphaFoldDB" id="A0A3D9SN04"/>
<evidence type="ECO:0000256" key="2">
    <source>
        <dbReference type="ARBA" id="ARBA00022764"/>
    </source>
</evidence>
<keyword evidence="2" id="KW-0574">Periplasm</keyword>
<evidence type="ECO:0000313" key="10">
    <source>
        <dbReference type="Proteomes" id="UP000256661"/>
    </source>
</evidence>
<evidence type="ECO:0000256" key="5">
    <source>
        <dbReference type="ARBA" id="ARBA00033764"/>
    </source>
</evidence>
<proteinExistence type="predicted"/>
<dbReference type="GO" id="GO:0042597">
    <property type="term" value="C:periplasmic space"/>
    <property type="evidence" value="ECO:0007669"/>
    <property type="project" value="UniProtKB-SubCell"/>
</dbReference>
<dbReference type="RefSeq" id="WP_116022822.1">
    <property type="nucleotide sequence ID" value="NZ_QTTT01000001.1"/>
</dbReference>
<evidence type="ECO:0000256" key="7">
    <source>
        <dbReference type="SAM" id="SignalP"/>
    </source>
</evidence>